<evidence type="ECO:0000313" key="6">
    <source>
        <dbReference type="EMBL" id="GMA37391.1"/>
    </source>
</evidence>
<comment type="caution">
    <text evidence="6">The sequence shown here is derived from an EMBL/GenBank/DDBJ whole genome shotgun (WGS) entry which is preliminary data.</text>
</comment>
<evidence type="ECO:0000256" key="1">
    <source>
        <dbReference type="ARBA" id="ARBA00005417"/>
    </source>
</evidence>
<organism evidence="6 7">
    <name type="scientific">Demequina litorisediminis</name>
    <dbReference type="NCBI Taxonomy" id="1849022"/>
    <lineage>
        <taxon>Bacteria</taxon>
        <taxon>Bacillati</taxon>
        <taxon>Actinomycetota</taxon>
        <taxon>Actinomycetes</taxon>
        <taxon>Micrococcales</taxon>
        <taxon>Demequinaceae</taxon>
        <taxon>Demequina</taxon>
    </lineage>
</organism>
<evidence type="ECO:0000256" key="4">
    <source>
        <dbReference type="ARBA" id="ARBA00022840"/>
    </source>
</evidence>
<feature type="domain" description="ABC transporter" evidence="5">
    <location>
        <begin position="21"/>
        <end position="149"/>
    </location>
</feature>
<evidence type="ECO:0000256" key="3">
    <source>
        <dbReference type="ARBA" id="ARBA00022741"/>
    </source>
</evidence>
<keyword evidence="4" id="KW-0067">ATP-binding</keyword>
<keyword evidence="7" id="KW-1185">Reference proteome</keyword>
<dbReference type="EMBL" id="BSUN01000001">
    <property type="protein sequence ID" value="GMA37391.1"/>
    <property type="molecule type" value="Genomic_DNA"/>
</dbReference>
<evidence type="ECO:0000256" key="2">
    <source>
        <dbReference type="ARBA" id="ARBA00022448"/>
    </source>
</evidence>
<reference evidence="7" key="1">
    <citation type="journal article" date="2019" name="Int. J. Syst. Evol. Microbiol.">
        <title>The Global Catalogue of Microorganisms (GCM) 10K type strain sequencing project: providing services to taxonomists for standard genome sequencing and annotation.</title>
        <authorList>
            <consortium name="The Broad Institute Genomics Platform"/>
            <consortium name="The Broad Institute Genome Sequencing Center for Infectious Disease"/>
            <person name="Wu L."/>
            <person name="Ma J."/>
        </authorList>
    </citation>
    <scope>NUCLEOTIDE SEQUENCE [LARGE SCALE GENOMIC DNA]</scope>
    <source>
        <strain evidence="7">NBRC 112299</strain>
    </source>
</reference>
<sequence>MTEVLSFQGVGLRRSDNAILSSIDWSIDSADRWVILGPNGAGKTSLISIASARMHPSEGEATVLGLRLGHADVQELRIRVGLASAALADRLPADETVLNVVMTAAHGVTGRWREEYEGVDVERAEALLAAFGMQGFAERRFWTLSEGSASASRLDAR</sequence>
<dbReference type="InterPro" id="IPR027417">
    <property type="entry name" value="P-loop_NTPase"/>
</dbReference>
<keyword evidence="3" id="KW-0547">Nucleotide-binding</keyword>
<dbReference type="PANTHER" id="PTHR43553">
    <property type="entry name" value="HEAVY METAL TRANSPORTER"/>
    <property type="match status" value="1"/>
</dbReference>
<dbReference type="Gene3D" id="3.40.50.300">
    <property type="entry name" value="P-loop containing nucleotide triphosphate hydrolases"/>
    <property type="match status" value="1"/>
</dbReference>
<evidence type="ECO:0000313" key="7">
    <source>
        <dbReference type="Proteomes" id="UP001157125"/>
    </source>
</evidence>
<dbReference type="Proteomes" id="UP001157125">
    <property type="component" value="Unassembled WGS sequence"/>
</dbReference>
<accession>A0ABQ6II37</accession>
<gene>
    <name evidence="6" type="ORF">GCM10025876_35950</name>
</gene>
<dbReference type="Pfam" id="PF00005">
    <property type="entry name" value="ABC_tran"/>
    <property type="match status" value="1"/>
</dbReference>
<keyword evidence="2" id="KW-0813">Transport</keyword>
<dbReference type="SUPFAM" id="SSF52540">
    <property type="entry name" value="P-loop containing nucleoside triphosphate hydrolases"/>
    <property type="match status" value="1"/>
</dbReference>
<dbReference type="PANTHER" id="PTHR43553:SF3">
    <property type="entry name" value="ABC TRANSPORTER ATP-BINDING PROTEIN MODF"/>
    <property type="match status" value="1"/>
</dbReference>
<protein>
    <recommendedName>
        <fullName evidence="5">ABC transporter domain-containing protein</fullName>
    </recommendedName>
</protein>
<dbReference type="InterPro" id="IPR003439">
    <property type="entry name" value="ABC_transporter-like_ATP-bd"/>
</dbReference>
<dbReference type="InterPro" id="IPR050095">
    <property type="entry name" value="ECF_ABC_transporter_ATP-bd"/>
</dbReference>
<name>A0ABQ6II37_9MICO</name>
<comment type="similarity">
    <text evidence="1">Belongs to the ABC transporter superfamily.</text>
</comment>
<proteinExistence type="inferred from homology"/>
<evidence type="ECO:0000259" key="5">
    <source>
        <dbReference type="Pfam" id="PF00005"/>
    </source>
</evidence>